<dbReference type="Gene3D" id="3.40.960.10">
    <property type="entry name" value="VSR Endonuclease"/>
    <property type="match status" value="1"/>
</dbReference>
<organism evidence="1 2">
    <name type="scientific">Deinococcus roseus</name>
    <dbReference type="NCBI Taxonomy" id="392414"/>
    <lineage>
        <taxon>Bacteria</taxon>
        <taxon>Thermotogati</taxon>
        <taxon>Deinococcota</taxon>
        <taxon>Deinococci</taxon>
        <taxon>Deinococcales</taxon>
        <taxon>Deinococcaceae</taxon>
        <taxon>Deinococcus</taxon>
    </lineage>
</organism>
<accession>A0ABQ2D061</accession>
<evidence type="ECO:0000313" key="1">
    <source>
        <dbReference type="EMBL" id="GGJ33292.1"/>
    </source>
</evidence>
<comment type="caution">
    <text evidence="1">The sequence shown here is derived from an EMBL/GenBank/DDBJ whole genome shotgun (WGS) entry which is preliminary data.</text>
</comment>
<keyword evidence="2" id="KW-1185">Reference proteome</keyword>
<evidence type="ECO:0008006" key="3">
    <source>
        <dbReference type="Google" id="ProtNLM"/>
    </source>
</evidence>
<protein>
    <recommendedName>
        <fullName evidence="3">DUF559 domain-containing protein</fullName>
    </recommendedName>
</protein>
<dbReference type="Proteomes" id="UP000632222">
    <property type="component" value="Unassembled WGS sequence"/>
</dbReference>
<evidence type="ECO:0000313" key="2">
    <source>
        <dbReference type="Proteomes" id="UP000632222"/>
    </source>
</evidence>
<dbReference type="EMBL" id="BMOD01000005">
    <property type="protein sequence ID" value="GGJ33292.1"/>
    <property type="molecule type" value="Genomic_DNA"/>
</dbReference>
<proteinExistence type="predicted"/>
<gene>
    <name evidence="1" type="ORF">GCM10008938_19470</name>
</gene>
<sequence length="146" mass="16995">MKNKLLEDYAQKLPPEKRMILLRQLQDLKGTGLPRAGSHLEEIFVLQMRLFGIPNPIREYEFHPERRWRFDFAWVHLKIAVEIEGGVSSPRGRHTQLDGFVKDAEKYAIATEMGWRVFRYPAALINNEFAIQQLARVLDVKPGVKP</sequence>
<dbReference type="RefSeq" id="WP_229684707.1">
    <property type="nucleotide sequence ID" value="NZ_BMOD01000005.1"/>
</dbReference>
<reference evidence="2" key="1">
    <citation type="journal article" date="2019" name="Int. J. Syst. Evol. Microbiol.">
        <title>The Global Catalogue of Microorganisms (GCM) 10K type strain sequencing project: providing services to taxonomists for standard genome sequencing and annotation.</title>
        <authorList>
            <consortium name="The Broad Institute Genomics Platform"/>
            <consortium name="The Broad Institute Genome Sequencing Center for Infectious Disease"/>
            <person name="Wu L."/>
            <person name="Ma J."/>
        </authorList>
    </citation>
    <scope>NUCLEOTIDE SEQUENCE [LARGE SCALE GENOMIC DNA]</scope>
    <source>
        <strain evidence="2">JCM 14370</strain>
    </source>
</reference>
<name>A0ABQ2D061_9DEIO</name>